<dbReference type="Pfam" id="PF02798">
    <property type="entry name" value="GST_N"/>
    <property type="match status" value="1"/>
</dbReference>
<evidence type="ECO:0000256" key="2">
    <source>
        <dbReference type="ARBA" id="ARBA00022679"/>
    </source>
</evidence>
<evidence type="ECO:0000259" key="4">
    <source>
        <dbReference type="PROSITE" id="PS50405"/>
    </source>
</evidence>
<dbReference type="AlphaFoldDB" id="A0A2P9HN43"/>
<comment type="similarity">
    <text evidence="1">Belongs to the GST superfamily.</text>
</comment>
<dbReference type="SFLD" id="SFLDG00358">
    <property type="entry name" value="Main_(cytGST)"/>
    <property type="match status" value="1"/>
</dbReference>
<accession>A0A2P9HN43</accession>
<sequence>MGNIMLKIWGRTNSTNVKKALWIAQELGLDYEQIDVGGQFGGLDDPAFLARNPNGLIPLVEDGETVLWESNVITRYLAATYGKNSLWIENPAKRAQAEKWMDWASNTLYSDFSNVMKHMIRLPEDKRDPAILQRGLDGLARSMKIANDGLGQAPWFSGDAFGIGDIPIGCYAYAWFEFPIERPSLPQLESWYERLKERPAYRSAVMTPLT</sequence>
<dbReference type="SUPFAM" id="SSF47616">
    <property type="entry name" value="GST C-terminal domain-like"/>
    <property type="match status" value="1"/>
</dbReference>
<evidence type="ECO:0000313" key="5">
    <source>
        <dbReference type="EMBL" id="SPL65494.1"/>
    </source>
</evidence>
<evidence type="ECO:0000313" key="6">
    <source>
        <dbReference type="Proteomes" id="UP000246073"/>
    </source>
</evidence>
<dbReference type="FunFam" id="3.40.30.10:FF:000039">
    <property type="entry name" value="Glutathione S-transferase domain"/>
    <property type="match status" value="1"/>
</dbReference>
<dbReference type="PANTHER" id="PTHR44051:SF19">
    <property type="entry name" value="DISULFIDE-BOND OXIDOREDUCTASE YFCG"/>
    <property type="match status" value="1"/>
</dbReference>
<dbReference type="EMBL" id="OOFM01000005">
    <property type="protein sequence ID" value="SPL65494.1"/>
    <property type="molecule type" value="Genomic_DNA"/>
</dbReference>
<dbReference type="InterPro" id="IPR036249">
    <property type="entry name" value="Thioredoxin-like_sf"/>
</dbReference>
<dbReference type="Proteomes" id="UP000246073">
    <property type="component" value="Unassembled WGS sequence"/>
</dbReference>
<dbReference type="SFLD" id="SFLDG01150">
    <property type="entry name" value="Main.1:_Beta-like"/>
    <property type="match status" value="1"/>
</dbReference>
<feature type="domain" description="GST C-terminal" evidence="4">
    <location>
        <begin position="90"/>
        <end position="210"/>
    </location>
</feature>
<gene>
    <name evidence="5" type="ORF">OHAE_1361</name>
</gene>
<dbReference type="PROSITE" id="PS50405">
    <property type="entry name" value="GST_CTER"/>
    <property type="match status" value="1"/>
</dbReference>
<dbReference type="CDD" id="cd03047">
    <property type="entry name" value="GST_N_2"/>
    <property type="match status" value="1"/>
</dbReference>
<dbReference type="CDD" id="cd03180">
    <property type="entry name" value="GST_C_2"/>
    <property type="match status" value="1"/>
</dbReference>
<dbReference type="InterPro" id="IPR040079">
    <property type="entry name" value="Glutathione_S-Trfase"/>
</dbReference>
<name>A0A2P9HN43_9HYPH</name>
<feature type="domain" description="GST N-terminal" evidence="3">
    <location>
        <begin position="4"/>
        <end position="85"/>
    </location>
</feature>
<evidence type="ECO:0000256" key="1">
    <source>
        <dbReference type="ARBA" id="ARBA00007409"/>
    </source>
</evidence>
<dbReference type="PANTHER" id="PTHR44051">
    <property type="entry name" value="GLUTATHIONE S-TRANSFERASE-RELATED"/>
    <property type="match status" value="1"/>
</dbReference>
<dbReference type="GO" id="GO:0016740">
    <property type="term" value="F:transferase activity"/>
    <property type="evidence" value="ECO:0007669"/>
    <property type="project" value="UniProtKB-KW"/>
</dbReference>
<proteinExistence type="inferred from homology"/>
<dbReference type="InterPro" id="IPR010987">
    <property type="entry name" value="Glutathione-S-Trfase_C-like"/>
</dbReference>
<dbReference type="SFLD" id="SFLDS00019">
    <property type="entry name" value="Glutathione_Transferase_(cytos"/>
    <property type="match status" value="1"/>
</dbReference>
<organism evidence="5 6">
    <name type="scientific">Ochrobactrum soli</name>
    <dbReference type="NCBI Taxonomy" id="2448455"/>
    <lineage>
        <taxon>Bacteria</taxon>
        <taxon>Pseudomonadati</taxon>
        <taxon>Pseudomonadota</taxon>
        <taxon>Alphaproteobacteria</taxon>
        <taxon>Hyphomicrobiales</taxon>
        <taxon>Brucellaceae</taxon>
        <taxon>Brucella/Ochrobactrum group</taxon>
        <taxon>Ochrobactrum</taxon>
    </lineage>
</organism>
<keyword evidence="2 5" id="KW-0808">Transferase</keyword>
<dbReference type="InterPro" id="IPR004045">
    <property type="entry name" value="Glutathione_S-Trfase_N"/>
</dbReference>
<dbReference type="Gene3D" id="1.20.1050.10">
    <property type="match status" value="1"/>
</dbReference>
<dbReference type="Gene3D" id="3.40.30.10">
    <property type="entry name" value="Glutaredoxin"/>
    <property type="match status" value="1"/>
</dbReference>
<dbReference type="InterPro" id="IPR036282">
    <property type="entry name" value="Glutathione-S-Trfase_C_sf"/>
</dbReference>
<reference evidence="6" key="1">
    <citation type="submission" date="2017-12" db="EMBL/GenBank/DDBJ databases">
        <authorList>
            <person name="Diaz M."/>
        </authorList>
    </citation>
    <scope>NUCLEOTIDE SEQUENCE [LARGE SCALE GENOMIC DNA]</scope>
    <source>
        <strain evidence="6">FI11154</strain>
    </source>
</reference>
<evidence type="ECO:0000259" key="3">
    <source>
        <dbReference type="PROSITE" id="PS50404"/>
    </source>
</evidence>
<protein>
    <submittedName>
        <fullName evidence="5">Uncharacterized glutathione S-transferase-like protein</fullName>
    </submittedName>
</protein>
<dbReference type="PROSITE" id="PS50404">
    <property type="entry name" value="GST_NTER"/>
    <property type="match status" value="1"/>
</dbReference>
<dbReference type="SUPFAM" id="SSF52833">
    <property type="entry name" value="Thioredoxin-like"/>
    <property type="match status" value="1"/>
</dbReference>